<dbReference type="EMBL" id="KB096183">
    <property type="protein sequence ID" value="ESO07793.1"/>
    <property type="molecule type" value="Genomic_DNA"/>
</dbReference>
<evidence type="ECO:0000313" key="2">
    <source>
        <dbReference type="EMBL" id="ESO07793.1"/>
    </source>
</evidence>
<accession>T1F2Y4</accession>
<reference evidence="2 4" key="2">
    <citation type="journal article" date="2013" name="Nature">
        <title>Insights into bilaterian evolution from three spiralian genomes.</title>
        <authorList>
            <person name="Simakov O."/>
            <person name="Marletaz F."/>
            <person name="Cho S.J."/>
            <person name="Edsinger-Gonzales E."/>
            <person name="Havlak P."/>
            <person name="Hellsten U."/>
            <person name="Kuo D.H."/>
            <person name="Larsson T."/>
            <person name="Lv J."/>
            <person name="Arendt D."/>
            <person name="Savage R."/>
            <person name="Osoegawa K."/>
            <person name="de Jong P."/>
            <person name="Grimwood J."/>
            <person name="Chapman J.A."/>
            <person name="Shapiro H."/>
            <person name="Aerts A."/>
            <person name="Otillar R.P."/>
            <person name="Terry A.Y."/>
            <person name="Boore J.L."/>
            <person name="Grigoriev I.V."/>
            <person name="Lindberg D.R."/>
            <person name="Seaver E.C."/>
            <person name="Weisblat D.A."/>
            <person name="Putnam N.H."/>
            <person name="Rokhsar D.S."/>
        </authorList>
    </citation>
    <scope>NUCLEOTIDE SEQUENCE</scope>
</reference>
<dbReference type="HOGENOM" id="CLU_2239443_0_0_1"/>
<dbReference type="Proteomes" id="UP000015101">
    <property type="component" value="Unassembled WGS sequence"/>
</dbReference>
<dbReference type="EMBL" id="AMQM01003524">
    <property type="status" value="NOT_ANNOTATED_CDS"/>
    <property type="molecule type" value="Genomic_DNA"/>
</dbReference>
<proteinExistence type="predicted"/>
<reference evidence="4" key="1">
    <citation type="submission" date="2012-12" db="EMBL/GenBank/DDBJ databases">
        <authorList>
            <person name="Hellsten U."/>
            <person name="Grimwood J."/>
            <person name="Chapman J.A."/>
            <person name="Shapiro H."/>
            <person name="Aerts A."/>
            <person name="Otillar R.P."/>
            <person name="Terry A.Y."/>
            <person name="Boore J.L."/>
            <person name="Simakov O."/>
            <person name="Marletaz F."/>
            <person name="Cho S.-J."/>
            <person name="Edsinger-Gonzales E."/>
            <person name="Havlak P."/>
            <person name="Kuo D.-H."/>
            <person name="Larsson T."/>
            <person name="Lv J."/>
            <person name="Arendt D."/>
            <person name="Savage R."/>
            <person name="Osoegawa K."/>
            <person name="de Jong P."/>
            <person name="Lindberg D.R."/>
            <person name="Seaver E.C."/>
            <person name="Weisblat D.A."/>
            <person name="Putnam N.H."/>
            <person name="Grigoriev I.V."/>
            <person name="Rokhsar D.S."/>
        </authorList>
    </citation>
    <scope>NUCLEOTIDE SEQUENCE</scope>
</reference>
<dbReference type="CTD" id="20203183"/>
<sequence length="105" mass="12206">MSDGRTSFERIHYDAFITNSSLYGVNPECTSLVLKENENLTGKKLDSDIALTRMLIRRLVEKNGLEMKKKIYIDRKMKKEKIEKKRREEIVDGGQSVKERSLNKA</sequence>
<keyword evidence="4" id="KW-1185">Reference proteome</keyword>
<feature type="region of interest" description="Disordered" evidence="1">
    <location>
        <begin position="84"/>
        <end position="105"/>
    </location>
</feature>
<dbReference type="RefSeq" id="XP_009014404.1">
    <property type="nucleotide sequence ID" value="XM_009016156.1"/>
</dbReference>
<organism evidence="3 4">
    <name type="scientific">Helobdella robusta</name>
    <name type="common">Californian leech</name>
    <dbReference type="NCBI Taxonomy" id="6412"/>
    <lineage>
        <taxon>Eukaryota</taxon>
        <taxon>Metazoa</taxon>
        <taxon>Spiralia</taxon>
        <taxon>Lophotrochozoa</taxon>
        <taxon>Annelida</taxon>
        <taxon>Clitellata</taxon>
        <taxon>Hirudinea</taxon>
        <taxon>Rhynchobdellida</taxon>
        <taxon>Glossiphoniidae</taxon>
        <taxon>Helobdella</taxon>
    </lineage>
</organism>
<dbReference type="GeneID" id="20203183"/>
<gene>
    <name evidence="3" type="primary">20203183</name>
    <name evidence="2" type="ORF">HELRODRAFT_170346</name>
</gene>
<dbReference type="InParanoid" id="T1F2Y4"/>
<dbReference type="EnsemblMetazoa" id="HelroT170346">
    <property type="protein sequence ID" value="HelroP170346"/>
    <property type="gene ID" value="HelroG170346"/>
</dbReference>
<name>T1F2Y4_HELRO</name>
<protein>
    <submittedName>
        <fullName evidence="2 3">Uncharacterized protein</fullName>
    </submittedName>
</protein>
<dbReference type="KEGG" id="hro:HELRODRAFT_170346"/>
<evidence type="ECO:0000256" key="1">
    <source>
        <dbReference type="SAM" id="MobiDB-lite"/>
    </source>
</evidence>
<dbReference type="AlphaFoldDB" id="T1F2Y4"/>
<evidence type="ECO:0000313" key="3">
    <source>
        <dbReference type="EnsemblMetazoa" id="HelroP170346"/>
    </source>
</evidence>
<reference evidence="3" key="3">
    <citation type="submission" date="2015-06" db="UniProtKB">
        <authorList>
            <consortium name="EnsemblMetazoa"/>
        </authorList>
    </citation>
    <scope>IDENTIFICATION</scope>
</reference>
<evidence type="ECO:0000313" key="4">
    <source>
        <dbReference type="Proteomes" id="UP000015101"/>
    </source>
</evidence>